<reference evidence="3 4" key="1">
    <citation type="submission" date="2018-03" db="EMBL/GenBank/DDBJ databases">
        <title>Draft genome sequence of Rohu Carp (Labeo rohita).</title>
        <authorList>
            <person name="Das P."/>
            <person name="Kushwaha B."/>
            <person name="Joshi C.G."/>
            <person name="Kumar D."/>
            <person name="Nagpure N.S."/>
            <person name="Sahoo L."/>
            <person name="Das S.P."/>
            <person name="Bit A."/>
            <person name="Patnaik S."/>
            <person name="Meher P.K."/>
            <person name="Jayasankar P."/>
            <person name="Koringa P.G."/>
            <person name="Patel N.V."/>
            <person name="Hinsu A.T."/>
            <person name="Kumar R."/>
            <person name="Pandey M."/>
            <person name="Agarwal S."/>
            <person name="Srivastava S."/>
            <person name="Singh M."/>
            <person name="Iquebal M.A."/>
            <person name="Jaiswal S."/>
            <person name="Angadi U.B."/>
            <person name="Kumar N."/>
            <person name="Raza M."/>
            <person name="Shah T.M."/>
            <person name="Rai A."/>
            <person name="Jena J.K."/>
        </authorList>
    </citation>
    <scope>NUCLEOTIDE SEQUENCE [LARGE SCALE GENOMIC DNA]</scope>
    <source>
        <strain evidence="3">DASCIFA01</strain>
        <tissue evidence="3">Testis</tissue>
    </source>
</reference>
<dbReference type="Proteomes" id="UP000290572">
    <property type="component" value="Unassembled WGS sequence"/>
</dbReference>
<keyword evidence="3" id="KW-0675">Receptor</keyword>
<accession>A0A498LCB2</accession>
<evidence type="ECO:0000256" key="1">
    <source>
        <dbReference type="SAM" id="MobiDB-lite"/>
    </source>
</evidence>
<dbReference type="EMBL" id="QBIY01013432">
    <property type="protein sequence ID" value="RXN04566.1"/>
    <property type="molecule type" value="Genomic_DNA"/>
</dbReference>
<feature type="chain" id="PRO_5019833719" evidence="2">
    <location>
        <begin position="26"/>
        <end position="116"/>
    </location>
</feature>
<organism evidence="3 4">
    <name type="scientific">Labeo rohita</name>
    <name type="common">Indian major carp</name>
    <name type="synonym">Cyprinus rohita</name>
    <dbReference type="NCBI Taxonomy" id="84645"/>
    <lineage>
        <taxon>Eukaryota</taxon>
        <taxon>Metazoa</taxon>
        <taxon>Chordata</taxon>
        <taxon>Craniata</taxon>
        <taxon>Vertebrata</taxon>
        <taxon>Euteleostomi</taxon>
        <taxon>Actinopterygii</taxon>
        <taxon>Neopterygii</taxon>
        <taxon>Teleostei</taxon>
        <taxon>Ostariophysi</taxon>
        <taxon>Cypriniformes</taxon>
        <taxon>Cyprinidae</taxon>
        <taxon>Labeoninae</taxon>
        <taxon>Labeonini</taxon>
        <taxon>Labeo</taxon>
    </lineage>
</organism>
<feature type="compositionally biased region" description="Low complexity" evidence="1">
    <location>
        <begin position="28"/>
        <end position="51"/>
    </location>
</feature>
<sequence>MRLRHFRSTTLSVLISVIHSGQTEGGRSQSPSTVSQQQNNSQTSDQNQSGTAHIYDSGGAAVNKDISTDSVSESTELTYAEIELKSTKKKKKKKENKENKTESPDCIYSKLALKTD</sequence>
<keyword evidence="4" id="KW-1185">Reference proteome</keyword>
<evidence type="ECO:0000256" key="2">
    <source>
        <dbReference type="SAM" id="SignalP"/>
    </source>
</evidence>
<gene>
    <name evidence="3" type="ORF">ROHU_033920</name>
</gene>
<name>A0A498LCB2_LABRO</name>
<comment type="caution">
    <text evidence="3">The sequence shown here is derived from an EMBL/GenBank/DDBJ whole genome shotgun (WGS) entry which is preliminary data.</text>
</comment>
<dbReference type="AlphaFoldDB" id="A0A498LCB2"/>
<proteinExistence type="predicted"/>
<feature type="compositionally biased region" description="Polar residues" evidence="1">
    <location>
        <begin position="68"/>
        <end position="77"/>
    </location>
</feature>
<evidence type="ECO:0000313" key="3">
    <source>
        <dbReference type="EMBL" id="RXN04566.1"/>
    </source>
</evidence>
<protein>
    <submittedName>
        <fullName evidence="3">Fc receptor 5</fullName>
    </submittedName>
</protein>
<feature type="signal peptide" evidence="2">
    <location>
        <begin position="1"/>
        <end position="25"/>
    </location>
</feature>
<keyword evidence="2" id="KW-0732">Signal</keyword>
<feature type="region of interest" description="Disordered" evidence="1">
    <location>
        <begin position="21"/>
        <end position="116"/>
    </location>
</feature>
<evidence type="ECO:0000313" key="4">
    <source>
        <dbReference type="Proteomes" id="UP000290572"/>
    </source>
</evidence>